<reference evidence="3" key="1">
    <citation type="submission" date="2018-05" db="EMBL/GenBank/DDBJ databases">
        <authorList>
            <person name="Lanie J.A."/>
            <person name="Ng W.-L."/>
            <person name="Kazmierczak K.M."/>
            <person name="Andrzejewski T.M."/>
            <person name="Davidsen T.M."/>
            <person name="Wayne K.J."/>
            <person name="Tettelin H."/>
            <person name="Glass J.I."/>
            <person name="Rusch D."/>
            <person name="Podicherti R."/>
            <person name="Tsui H.-C.T."/>
            <person name="Winkler M.E."/>
        </authorList>
    </citation>
    <scope>NUCLEOTIDE SEQUENCE</scope>
</reference>
<sequence>MSYKRASAVIALLLFATTLVHAPVRAAFHQSAFVEAELLVRLTMELPVEIEIMFDAWTTADQFVQWFPGWAEMTVTEGGEYRFGWDGWEEEWVGNYIEVDRPKKLVFTWLPPVAVFPIGAYETTVTLSFEDLQGTTRMTLEHSGFQDGPEMESHKEAWSGYLYNLRAYLLQR</sequence>
<dbReference type="AlphaFoldDB" id="A0A381RGL7"/>
<protein>
    <recommendedName>
        <fullName evidence="2">Activator of Hsp90 ATPase homologue 1/2-like C-terminal domain-containing protein</fullName>
    </recommendedName>
</protein>
<organism evidence="3">
    <name type="scientific">marine metagenome</name>
    <dbReference type="NCBI Taxonomy" id="408172"/>
    <lineage>
        <taxon>unclassified sequences</taxon>
        <taxon>metagenomes</taxon>
        <taxon>ecological metagenomes</taxon>
    </lineage>
</organism>
<dbReference type="Gene3D" id="3.30.530.20">
    <property type="match status" value="1"/>
</dbReference>
<dbReference type="InterPro" id="IPR023393">
    <property type="entry name" value="START-like_dom_sf"/>
</dbReference>
<dbReference type="EMBL" id="UINC01001866">
    <property type="protein sequence ID" value="SUZ90098.1"/>
    <property type="molecule type" value="Genomic_DNA"/>
</dbReference>
<name>A0A381RGL7_9ZZZZ</name>
<feature type="domain" description="Activator of Hsp90 ATPase homologue 1/2-like C-terminal" evidence="2">
    <location>
        <begin position="49"/>
        <end position="169"/>
    </location>
</feature>
<dbReference type="InterPro" id="IPR013538">
    <property type="entry name" value="ASHA1/2-like_C"/>
</dbReference>
<proteinExistence type="inferred from homology"/>
<dbReference type="SUPFAM" id="SSF55961">
    <property type="entry name" value="Bet v1-like"/>
    <property type="match status" value="1"/>
</dbReference>
<evidence type="ECO:0000259" key="2">
    <source>
        <dbReference type="Pfam" id="PF08327"/>
    </source>
</evidence>
<evidence type="ECO:0000313" key="3">
    <source>
        <dbReference type="EMBL" id="SUZ90098.1"/>
    </source>
</evidence>
<dbReference type="Pfam" id="PF08327">
    <property type="entry name" value="AHSA1"/>
    <property type="match status" value="1"/>
</dbReference>
<dbReference type="CDD" id="cd07814">
    <property type="entry name" value="SRPBCC_CalC_Aha1-like"/>
    <property type="match status" value="1"/>
</dbReference>
<evidence type="ECO:0000256" key="1">
    <source>
        <dbReference type="ARBA" id="ARBA00006817"/>
    </source>
</evidence>
<accession>A0A381RGL7</accession>
<gene>
    <name evidence="3" type="ORF">METZ01_LOCUS42952</name>
</gene>
<comment type="similarity">
    <text evidence="1">Belongs to the AHA1 family.</text>
</comment>